<keyword evidence="12" id="KW-0804">Transcription</keyword>
<comment type="subunit">
    <text evidence="3">Homodimer.</text>
</comment>
<dbReference type="EMBL" id="MUKB01000001">
    <property type="protein sequence ID" value="OPX18651.1"/>
    <property type="molecule type" value="Genomic_DNA"/>
</dbReference>
<evidence type="ECO:0000256" key="10">
    <source>
        <dbReference type="ARBA" id="ARBA00023015"/>
    </source>
</evidence>
<dbReference type="PANTHER" id="PTHR33202">
    <property type="entry name" value="ZINC UPTAKE REGULATION PROTEIN"/>
    <property type="match status" value="1"/>
</dbReference>
<dbReference type="PANTHER" id="PTHR33202:SF2">
    <property type="entry name" value="FERRIC UPTAKE REGULATION PROTEIN"/>
    <property type="match status" value="1"/>
</dbReference>
<reference evidence="16" key="1">
    <citation type="submission" date="2017-01" db="EMBL/GenBank/DDBJ databases">
        <title>Novel pathways for hydrocarbon cycling and metabolic interdependencies in hydrothermal sediment communities.</title>
        <authorList>
            <person name="Dombrowski N."/>
            <person name="Seitz K."/>
            <person name="Teske A."/>
            <person name="Baker B."/>
        </authorList>
    </citation>
    <scope>NUCLEOTIDE SEQUENCE [LARGE SCALE GENOMIC DNA]</scope>
</reference>
<keyword evidence="9 14" id="KW-0408">Iron</keyword>
<comment type="cofactor">
    <cofactor evidence="14">
        <name>Mn(2+)</name>
        <dbReference type="ChEBI" id="CHEBI:29035"/>
    </cofactor>
    <cofactor evidence="14">
        <name>Fe(2+)</name>
        <dbReference type="ChEBI" id="CHEBI:29033"/>
    </cofactor>
    <text evidence="14">Binds 1 Mn(2+) or Fe(2+) ion per subunit.</text>
</comment>
<dbReference type="Gene3D" id="1.10.10.10">
    <property type="entry name" value="Winged helix-like DNA-binding domain superfamily/Winged helix DNA-binding domain"/>
    <property type="match status" value="1"/>
</dbReference>
<feature type="binding site" evidence="13">
    <location>
        <position position="101"/>
    </location>
    <ligand>
        <name>Zn(2+)</name>
        <dbReference type="ChEBI" id="CHEBI:29105"/>
    </ligand>
</feature>
<dbReference type="InterPro" id="IPR036390">
    <property type="entry name" value="WH_DNA-bd_sf"/>
</dbReference>
<comment type="similarity">
    <text evidence="2">Belongs to the Fur family.</text>
</comment>
<dbReference type="Pfam" id="PF01475">
    <property type="entry name" value="FUR"/>
    <property type="match status" value="1"/>
</dbReference>
<dbReference type="GO" id="GO:0000976">
    <property type="term" value="F:transcription cis-regulatory region binding"/>
    <property type="evidence" value="ECO:0007669"/>
    <property type="project" value="TreeGrafter"/>
</dbReference>
<keyword evidence="8 13" id="KW-0862">Zinc</keyword>
<dbReference type="GO" id="GO:1900376">
    <property type="term" value="P:regulation of secondary metabolite biosynthetic process"/>
    <property type="evidence" value="ECO:0007669"/>
    <property type="project" value="TreeGrafter"/>
</dbReference>
<feature type="binding site" evidence="13">
    <location>
        <position position="98"/>
    </location>
    <ligand>
        <name>Zn(2+)</name>
        <dbReference type="ChEBI" id="CHEBI:29105"/>
    </ligand>
</feature>
<name>A0A1V4QI11_UNCW3</name>
<dbReference type="InterPro" id="IPR043135">
    <property type="entry name" value="Fur_C"/>
</dbReference>
<sequence>MNRQTLEKFYRLKLKKPLKSSAKRSLVVEYFMNRDRHFSVEELYNEIRKMNFKISYSTVYRTLNLLTKLGLARECIFKDGMLRFEPVHGPKHHDHLVCERCGKIIEFEEPKIEKLQEEVARRHKFLVDWHRMELYGLCAECRKKEKL</sequence>
<dbReference type="Gene3D" id="3.30.1490.190">
    <property type="match status" value="1"/>
</dbReference>
<dbReference type="AlphaFoldDB" id="A0A1V4QI11"/>
<feature type="binding site" evidence="14">
    <location>
        <position position="113"/>
    </location>
    <ligand>
        <name>Fe cation</name>
        <dbReference type="ChEBI" id="CHEBI:24875"/>
    </ligand>
</feature>
<dbReference type="FunFam" id="3.30.1490.190:FF:000001">
    <property type="entry name" value="Ferric uptake regulation protein"/>
    <property type="match status" value="1"/>
</dbReference>
<keyword evidence="7 13" id="KW-0479">Metal-binding</keyword>
<evidence type="ECO:0000256" key="2">
    <source>
        <dbReference type="ARBA" id="ARBA00007957"/>
    </source>
</evidence>
<proteinExistence type="inferred from homology"/>
<dbReference type="GO" id="GO:0003700">
    <property type="term" value="F:DNA-binding transcription factor activity"/>
    <property type="evidence" value="ECO:0007669"/>
    <property type="project" value="InterPro"/>
</dbReference>
<dbReference type="GO" id="GO:0005829">
    <property type="term" value="C:cytosol"/>
    <property type="evidence" value="ECO:0007669"/>
    <property type="project" value="TreeGrafter"/>
</dbReference>
<keyword evidence="11" id="KW-0238">DNA-binding</keyword>
<feature type="binding site" evidence="14">
    <location>
        <position position="94"/>
    </location>
    <ligand>
        <name>Fe cation</name>
        <dbReference type="ChEBI" id="CHEBI:24875"/>
    </ligand>
</feature>
<organism evidence="15 16">
    <name type="scientific">candidate division WOR-3 bacterium 4484_100</name>
    <dbReference type="NCBI Taxonomy" id="1936077"/>
    <lineage>
        <taxon>Bacteria</taxon>
        <taxon>Bacteria division WOR-3</taxon>
    </lineage>
</organism>
<dbReference type="InterPro" id="IPR002481">
    <property type="entry name" value="FUR"/>
</dbReference>
<evidence type="ECO:0000256" key="8">
    <source>
        <dbReference type="ARBA" id="ARBA00022833"/>
    </source>
</evidence>
<feature type="binding site" evidence="14">
    <location>
        <position position="130"/>
    </location>
    <ligand>
        <name>Fe cation</name>
        <dbReference type="ChEBI" id="CHEBI:24875"/>
    </ligand>
</feature>
<keyword evidence="6" id="KW-0678">Repressor</keyword>
<feature type="binding site" evidence="14">
    <location>
        <position position="92"/>
    </location>
    <ligand>
        <name>Fe cation</name>
        <dbReference type="ChEBI" id="CHEBI:24875"/>
    </ligand>
</feature>
<evidence type="ECO:0000256" key="3">
    <source>
        <dbReference type="ARBA" id="ARBA00011738"/>
    </source>
</evidence>
<comment type="subcellular location">
    <subcellularLocation>
        <location evidence="1">Cytoplasm</location>
    </subcellularLocation>
</comment>
<dbReference type="GO" id="GO:0008270">
    <property type="term" value="F:zinc ion binding"/>
    <property type="evidence" value="ECO:0007669"/>
    <property type="project" value="TreeGrafter"/>
</dbReference>
<gene>
    <name evidence="15" type="ORF">BXT86_00055</name>
</gene>
<evidence type="ECO:0000256" key="4">
    <source>
        <dbReference type="ARBA" id="ARBA00020910"/>
    </source>
</evidence>
<evidence type="ECO:0000256" key="1">
    <source>
        <dbReference type="ARBA" id="ARBA00004496"/>
    </source>
</evidence>
<dbReference type="SUPFAM" id="SSF46785">
    <property type="entry name" value="Winged helix' DNA-binding domain"/>
    <property type="match status" value="1"/>
</dbReference>
<comment type="cofactor">
    <cofactor evidence="13">
        <name>Zn(2+)</name>
        <dbReference type="ChEBI" id="CHEBI:29105"/>
    </cofactor>
    <text evidence="13">Binds 1 zinc ion per subunit.</text>
</comment>
<accession>A0A1V4QI11</accession>
<evidence type="ECO:0000256" key="12">
    <source>
        <dbReference type="ARBA" id="ARBA00023163"/>
    </source>
</evidence>
<evidence type="ECO:0000256" key="9">
    <source>
        <dbReference type="ARBA" id="ARBA00023004"/>
    </source>
</evidence>
<evidence type="ECO:0000256" key="7">
    <source>
        <dbReference type="ARBA" id="ARBA00022723"/>
    </source>
</evidence>
<keyword evidence="10" id="KW-0805">Transcription regulation</keyword>
<dbReference type="Proteomes" id="UP000191663">
    <property type="component" value="Unassembled WGS sequence"/>
</dbReference>
<feature type="binding site" evidence="13">
    <location>
        <position position="141"/>
    </location>
    <ligand>
        <name>Zn(2+)</name>
        <dbReference type="ChEBI" id="CHEBI:29105"/>
    </ligand>
</feature>
<dbReference type="GO" id="GO:0045892">
    <property type="term" value="P:negative regulation of DNA-templated transcription"/>
    <property type="evidence" value="ECO:0007669"/>
    <property type="project" value="TreeGrafter"/>
</dbReference>
<keyword evidence="5" id="KW-0963">Cytoplasm</keyword>
<feature type="binding site" evidence="13">
    <location>
        <position position="138"/>
    </location>
    <ligand>
        <name>Zn(2+)</name>
        <dbReference type="ChEBI" id="CHEBI:29105"/>
    </ligand>
</feature>
<evidence type="ECO:0000256" key="5">
    <source>
        <dbReference type="ARBA" id="ARBA00022490"/>
    </source>
</evidence>
<evidence type="ECO:0000256" key="13">
    <source>
        <dbReference type="PIRSR" id="PIRSR602481-1"/>
    </source>
</evidence>
<evidence type="ECO:0000313" key="16">
    <source>
        <dbReference type="Proteomes" id="UP000191663"/>
    </source>
</evidence>
<evidence type="ECO:0000256" key="14">
    <source>
        <dbReference type="PIRSR" id="PIRSR602481-2"/>
    </source>
</evidence>
<evidence type="ECO:0000313" key="15">
    <source>
        <dbReference type="EMBL" id="OPX18651.1"/>
    </source>
</evidence>
<evidence type="ECO:0000256" key="11">
    <source>
        <dbReference type="ARBA" id="ARBA00023125"/>
    </source>
</evidence>
<dbReference type="InterPro" id="IPR036388">
    <property type="entry name" value="WH-like_DNA-bd_sf"/>
</dbReference>
<dbReference type="CDD" id="cd07153">
    <property type="entry name" value="Fur_like"/>
    <property type="match status" value="1"/>
</dbReference>
<evidence type="ECO:0000256" key="6">
    <source>
        <dbReference type="ARBA" id="ARBA00022491"/>
    </source>
</evidence>
<comment type="caution">
    <text evidence="15">The sequence shown here is derived from an EMBL/GenBank/DDBJ whole genome shotgun (WGS) entry which is preliminary data.</text>
</comment>
<protein>
    <recommendedName>
        <fullName evidence="4">Ferric uptake regulation protein</fullName>
    </recommendedName>
</protein>